<gene>
    <name evidence="1" type="ORF">BECKFW1821C_GA0114237_102010</name>
</gene>
<evidence type="ECO:0000313" key="1">
    <source>
        <dbReference type="EMBL" id="VFJ69812.1"/>
    </source>
</evidence>
<dbReference type="AlphaFoldDB" id="A0A450TPE7"/>
<reference evidence="1" key="1">
    <citation type="submission" date="2019-02" db="EMBL/GenBank/DDBJ databases">
        <authorList>
            <person name="Gruber-Vodicka R. H."/>
            <person name="Seah K. B. B."/>
        </authorList>
    </citation>
    <scope>NUCLEOTIDE SEQUENCE</scope>
    <source>
        <strain evidence="1">BECK_BZ131</strain>
    </source>
</reference>
<accession>A0A450TPE7</accession>
<dbReference type="EMBL" id="CAADFE010000020">
    <property type="protein sequence ID" value="VFJ69812.1"/>
    <property type="molecule type" value="Genomic_DNA"/>
</dbReference>
<sequence length="77" mass="8899">MPSLETAKSAEKTFDAVELTRRLRSEVHKETEHLSRTELKEYLRTHVEMPRYVSGRSLHRWESGTIYTGAGSGKIHE</sequence>
<proteinExistence type="predicted"/>
<name>A0A450TPE7_9GAMM</name>
<organism evidence="1">
    <name type="scientific">Candidatus Kentrum sp. FW</name>
    <dbReference type="NCBI Taxonomy" id="2126338"/>
    <lineage>
        <taxon>Bacteria</taxon>
        <taxon>Pseudomonadati</taxon>
        <taxon>Pseudomonadota</taxon>
        <taxon>Gammaproteobacteria</taxon>
        <taxon>Candidatus Kentrum</taxon>
    </lineage>
</organism>
<protein>
    <submittedName>
        <fullName evidence="1">Uncharacterized protein</fullName>
    </submittedName>
</protein>